<reference evidence="9" key="1">
    <citation type="submission" date="2021-02" db="EMBL/GenBank/DDBJ databases">
        <title>Fulvivirga sp. S481 isolated from sea water.</title>
        <authorList>
            <person name="Bae S.S."/>
            <person name="Baek K."/>
        </authorList>
    </citation>
    <scope>NUCLEOTIDE SEQUENCE</scope>
    <source>
        <strain evidence="9">S481</strain>
    </source>
</reference>
<dbReference type="InterPro" id="IPR003838">
    <property type="entry name" value="ABC3_permease_C"/>
</dbReference>
<dbReference type="GO" id="GO:0005886">
    <property type="term" value="C:plasma membrane"/>
    <property type="evidence" value="ECO:0007669"/>
    <property type="project" value="UniProtKB-SubCell"/>
</dbReference>
<feature type="transmembrane region" description="Helical" evidence="6">
    <location>
        <begin position="20"/>
        <end position="41"/>
    </location>
</feature>
<dbReference type="Pfam" id="PF12704">
    <property type="entry name" value="MacB_PCD"/>
    <property type="match status" value="2"/>
</dbReference>
<dbReference type="InterPro" id="IPR050250">
    <property type="entry name" value="Macrolide_Exporter_MacB"/>
</dbReference>
<dbReference type="Pfam" id="PF02687">
    <property type="entry name" value="FtsX"/>
    <property type="match status" value="2"/>
</dbReference>
<dbReference type="PANTHER" id="PTHR30572:SF18">
    <property type="entry name" value="ABC-TYPE MACROLIDE FAMILY EXPORT SYSTEM PERMEASE COMPONENT 2"/>
    <property type="match status" value="1"/>
</dbReference>
<feature type="transmembrane region" description="Helical" evidence="6">
    <location>
        <begin position="424"/>
        <end position="447"/>
    </location>
</feature>
<dbReference type="KEGG" id="fuv:JR347_16370"/>
<keyword evidence="4 6" id="KW-1133">Transmembrane helix</keyword>
<proteinExistence type="predicted"/>
<keyword evidence="5 6" id="KW-0472">Membrane</keyword>
<feature type="domain" description="MacB-like periplasmic core" evidence="8">
    <location>
        <begin position="22"/>
        <end position="239"/>
    </location>
</feature>
<evidence type="ECO:0000256" key="4">
    <source>
        <dbReference type="ARBA" id="ARBA00022989"/>
    </source>
</evidence>
<feature type="domain" description="MacB-like periplasmic core" evidence="8">
    <location>
        <begin position="433"/>
        <end position="623"/>
    </location>
</feature>
<evidence type="ECO:0000313" key="9">
    <source>
        <dbReference type="EMBL" id="QSE97147.1"/>
    </source>
</evidence>
<gene>
    <name evidence="9" type="ORF">JR347_16370</name>
</gene>
<evidence type="ECO:0000259" key="8">
    <source>
        <dbReference type="Pfam" id="PF12704"/>
    </source>
</evidence>
<accession>A0A974WH60</accession>
<keyword evidence="10" id="KW-1185">Reference proteome</keyword>
<evidence type="ECO:0000259" key="7">
    <source>
        <dbReference type="Pfam" id="PF02687"/>
    </source>
</evidence>
<feature type="domain" description="ABC3 transporter permease C-terminal" evidence="7">
    <location>
        <begin position="668"/>
        <end position="782"/>
    </location>
</feature>
<keyword evidence="3 6" id="KW-0812">Transmembrane</keyword>
<feature type="transmembrane region" description="Helical" evidence="6">
    <location>
        <begin position="291"/>
        <end position="316"/>
    </location>
</feature>
<organism evidence="9 10">
    <name type="scientific">Fulvivirga lutea</name>
    <dbReference type="NCBI Taxonomy" id="2810512"/>
    <lineage>
        <taxon>Bacteria</taxon>
        <taxon>Pseudomonadati</taxon>
        <taxon>Bacteroidota</taxon>
        <taxon>Cytophagia</taxon>
        <taxon>Cytophagales</taxon>
        <taxon>Fulvivirgaceae</taxon>
        <taxon>Fulvivirga</taxon>
    </lineage>
</organism>
<evidence type="ECO:0000256" key="5">
    <source>
        <dbReference type="ARBA" id="ARBA00023136"/>
    </source>
</evidence>
<feature type="transmembrane region" description="Helical" evidence="6">
    <location>
        <begin position="336"/>
        <end position="359"/>
    </location>
</feature>
<feature type="transmembrane region" description="Helical" evidence="6">
    <location>
        <begin position="717"/>
        <end position="744"/>
    </location>
</feature>
<evidence type="ECO:0000256" key="3">
    <source>
        <dbReference type="ARBA" id="ARBA00022692"/>
    </source>
</evidence>
<dbReference type="InterPro" id="IPR025857">
    <property type="entry name" value="MacB_PCD"/>
</dbReference>
<feature type="transmembrane region" description="Helical" evidence="6">
    <location>
        <begin position="379"/>
        <end position="403"/>
    </location>
</feature>
<keyword evidence="2" id="KW-1003">Cell membrane</keyword>
<evidence type="ECO:0000256" key="1">
    <source>
        <dbReference type="ARBA" id="ARBA00004651"/>
    </source>
</evidence>
<evidence type="ECO:0000256" key="2">
    <source>
        <dbReference type="ARBA" id="ARBA00022475"/>
    </source>
</evidence>
<dbReference type="Proteomes" id="UP000662783">
    <property type="component" value="Chromosome"/>
</dbReference>
<protein>
    <submittedName>
        <fullName evidence="9">ABC transporter permease</fullName>
    </submittedName>
</protein>
<dbReference type="RefSeq" id="WP_205721660.1">
    <property type="nucleotide sequence ID" value="NZ_CP070608.1"/>
</dbReference>
<dbReference type="EMBL" id="CP070608">
    <property type="protein sequence ID" value="QSE97147.1"/>
    <property type="molecule type" value="Genomic_DNA"/>
</dbReference>
<dbReference type="PANTHER" id="PTHR30572">
    <property type="entry name" value="MEMBRANE COMPONENT OF TRANSPORTER-RELATED"/>
    <property type="match status" value="1"/>
</dbReference>
<sequence length="789" mass="89100">MIKNYLKLTFRSLWKKKTFVTINVLGLAISIACCIVAYLNYDYDASFDVEHTNKENIYRLNSLRNFQGRITKHGIIPRPLGALAAENVSDFDKVANYINPNEKFRIEDELFNTNIVFTEPSFFEIFTFERAQGQLDITENANIVISDELAQKYFGDEDPLGKVVTQVLDSGVRDYKVAGIFKKKPQNSSFGGVEAFASFENYYLTDPERKKDDWTRWTTTFALLTDNSRIPAIENQLNEYISLQNEAREDFQITNFYLDPLVGMASRASSDDVSGWTWQAMHPMAVIAPAIMAGLLLLLACFNFTNTSIAMAGSRLKEIGLRKVMGGIRLQLIRQFMLESLVLCFISLILGVIIAELLVPAYAQLWEFDLQLVYSENLGLFGFLGGMLVLTGLLAGSYPAFYISKFEPVTILKGTQKFGGTSPFTKVLLTGQLIIALLAIIASISFIQNAKYQKEFDMGYKGDGIIHVAFDNYDEYEVYKNAAVNDGRIISTTGSQDQLFEAYRNDPIRFEDHQEEVDILKVDENYLETMNIRLAEGRNFVKDSETDIKESILVTKELVKRFKWDNPIGKRLVWADTVQLFVVGVIDDVYTRSLWNPLEPMILRMSAKEDYRFLTVNTRPSEVVEVNEYLEAKWKEIFPDRLYTGEYINLEVTSANNVNKNIVTMFTFLGLVATILSVSGLFTLVSLHILKKLKEVAVRKVLGASVSSVVLKLNKQFFIIMLIAIVISSTISYFMIGGLMSSIWAYHVELGAFVFLTSGLVFLLISTLTVGTKVYSAAASNPVNSLRNE</sequence>
<feature type="transmembrane region" description="Helical" evidence="6">
    <location>
        <begin position="750"/>
        <end position="770"/>
    </location>
</feature>
<evidence type="ECO:0000313" key="10">
    <source>
        <dbReference type="Proteomes" id="UP000662783"/>
    </source>
</evidence>
<evidence type="ECO:0000256" key="6">
    <source>
        <dbReference type="SAM" id="Phobius"/>
    </source>
</evidence>
<name>A0A974WH60_9BACT</name>
<feature type="transmembrane region" description="Helical" evidence="6">
    <location>
        <begin position="665"/>
        <end position="690"/>
    </location>
</feature>
<dbReference type="PROSITE" id="PS51257">
    <property type="entry name" value="PROKAR_LIPOPROTEIN"/>
    <property type="match status" value="1"/>
</dbReference>
<comment type="subcellular location">
    <subcellularLocation>
        <location evidence="1">Cell membrane</location>
        <topology evidence="1">Multi-pass membrane protein</topology>
    </subcellularLocation>
</comment>
<dbReference type="AlphaFoldDB" id="A0A974WH60"/>
<feature type="domain" description="ABC3 transporter permease C-terminal" evidence="7">
    <location>
        <begin position="291"/>
        <end position="408"/>
    </location>
</feature>
<dbReference type="GO" id="GO:0022857">
    <property type="term" value="F:transmembrane transporter activity"/>
    <property type="evidence" value="ECO:0007669"/>
    <property type="project" value="TreeGrafter"/>
</dbReference>